<sequence>GGHEGRLLSLRDLQAVRQGPRAPAHRGRAARPRRRGRRAVAPGAAGRLAGLLHGDHHGDVRPAQGVGHRGRRGRGPVPPRRPRLPDPLRARHALPRHALLRAGRPPEGHRGQVPRAPHARRRGHVRRACRAGLPRPL</sequence>
<name>A0A6J4T6U4_9ACTN</name>
<feature type="non-terminal residue" evidence="2">
    <location>
        <position position="1"/>
    </location>
</feature>
<reference evidence="2" key="1">
    <citation type="submission" date="2020-02" db="EMBL/GenBank/DDBJ databases">
        <authorList>
            <person name="Meier V. D."/>
        </authorList>
    </citation>
    <scope>NUCLEOTIDE SEQUENCE</scope>
    <source>
        <strain evidence="2">AVDCRST_MAG13</strain>
    </source>
</reference>
<gene>
    <name evidence="2" type="ORF">AVDCRST_MAG13-3024</name>
</gene>
<feature type="compositionally biased region" description="Low complexity" evidence="1">
    <location>
        <begin position="39"/>
        <end position="52"/>
    </location>
</feature>
<feature type="compositionally biased region" description="Basic residues" evidence="1">
    <location>
        <begin position="23"/>
        <end position="38"/>
    </location>
</feature>
<dbReference type="AlphaFoldDB" id="A0A6J4T6U4"/>
<evidence type="ECO:0000256" key="1">
    <source>
        <dbReference type="SAM" id="MobiDB-lite"/>
    </source>
</evidence>
<evidence type="ECO:0000313" key="2">
    <source>
        <dbReference type="EMBL" id="CAA9515071.1"/>
    </source>
</evidence>
<dbReference type="EMBL" id="CADCVO010000491">
    <property type="protein sequence ID" value="CAA9515071.1"/>
    <property type="molecule type" value="Genomic_DNA"/>
</dbReference>
<protein>
    <submittedName>
        <fullName evidence="2">Uncharacterized protein</fullName>
    </submittedName>
</protein>
<organism evidence="2">
    <name type="scientific">uncultured Solirubrobacteraceae bacterium</name>
    <dbReference type="NCBI Taxonomy" id="1162706"/>
    <lineage>
        <taxon>Bacteria</taxon>
        <taxon>Bacillati</taxon>
        <taxon>Actinomycetota</taxon>
        <taxon>Thermoleophilia</taxon>
        <taxon>Solirubrobacterales</taxon>
        <taxon>Solirubrobacteraceae</taxon>
        <taxon>environmental samples</taxon>
    </lineage>
</organism>
<feature type="compositionally biased region" description="Basic residues" evidence="1">
    <location>
        <begin position="90"/>
        <end position="99"/>
    </location>
</feature>
<feature type="non-terminal residue" evidence="2">
    <location>
        <position position="137"/>
    </location>
</feature>
<feature type="region of interest" description="Disordered" evidence="1">
    <location>
        <begin position="1"/>
        <end position="137"/>
    </location>
</feature>
<proteinExistence type="predicted"/>
<feature type="compositionally biased region" description="Basic residues" evidence="1">
    <location>
        <begin position="117"/>
        <end position="129"/>
    </location>
</feature>
<accession>A0A6J4T6U4</accession>